<evidence type="ECO:0000256" key="1">
    <source>
        <dbReference type="ARBA" id="ARBA00001445"/>
    </source>
</evidence>
<keyword evidence="10" id="KW-1185">Reference proteome</keyword>
<dbReference type="Gene3D" id="1.50.10.10">
    <property type="match status" value="1"/>
</dbReference>
<evidence type="ECO:0000313" key="10">
    <source>
        <dbReference type="Proteomes" id="UP001597479"/>
    </source>
</evidence>
<feature type="domain" description="Alpha-L-rhamnosidase concanavalin-like" evidence="5">
    <location>
        <begin position="328"/>
        <end position="429"/>
    </location>
</feature>
<evidence type="ECO:0000259" key="7">
    <source>
        <dbReference type="Pfam" id="PF17389"/>
    </source>
</evidence>
<feature type="domain" description="Alpha-L-rhamnosidase C-terminal" evidence="8">
    <location>
        <begin position="783"/>
        <end position="856"/>
    </location>
</feature>
<feature type="domain" description="Bacterial alpha-L-rhamnosidase N-terminal" evidence="6">
    <location>
        <begin position="149"/>
        <end position="318"/>
    </location>
</feature>
<dbReference type="PANTHER" id="PTHR33307:SF6">
    <property type="entry name" value="ALPHA-RHAMNOSIDASE (EUROFUNG)-RELATED"/>
    <property type="match status" value="1"/>
</dbReference>
<dbReference type="Pfam" id="PF05592">
    <property type="entry name" value="Bac_rhamnosid"/>
    <property type="match status" value="1"/>
</dbReference>
<dbReference type="Pfam" id="PF17390">
    <property type="entry name" value="Bac_rhamnosid_C"/>
    <property type="match status" value="1"/>
</dbReference>
<comment type="catalytic activity">
    <reaction evidence="1">
        <text>Hydrolysis of terminal non-reducing alpha-L-rhamnose residues in alpha-L-rhamnosides.</text>
        <dbReference type="EC" id="3.2.1.40"/>
    </reaction>
</comment>
<evidence type="ECO:0000259" key="5">
    <source>
        <dbReference type="Pfam" id="PF05592"/>
    </source>
</evidence>
<dbReference type="InterPro" id="IPR013783">
    <property type="entry name" value="Ig-like_fold"/>
</dbReference>
<evidence type="ECO:0000256" key="3">
    <source>
        <dbReference type="ARBA" id="ARBA00022801"/>
    </source>
</evidence>
<evidence type="ECO:0000313" key="9">
    <source>
        <dbReference type="EMBL" id="MFD2795476.1"/>
    </source>
</evidence>
<dbReference type="PIRSF" id="PIRSF010631">
    <property type="entry name" value="A-rhamnsds"/>
    <property type="match status" value="1"/>
</dbReference>
<dbReference type="InterPro" id="IPR035398">
    <property type="entry name" value="Bac_rhamnosid_C"/>
</dbReference>
<dbReference type="PANTHER" id="PTHR33307">
    <property type="entry name" value="ALPHA-RHAMNOSIDASE (EUROFUNG)"/>
    <property type="match status" value="1"/>
</dbReference>
<gene>
    <name evidence="9" type="ORF">ACFS27_18100</name>
</gene>
<dbReference type="SUPFAM" id="SSF48208">
    <property type="entry name" value="Six-hairpin glycosidases"/>
    <property type="match status" value="1"/>
</dbReference>
<evidence type="ECO:0000256" key="2">
    <source>
        <dbReference type="ARBA" id="ARBA00012652"/>
    </source>
</evidence>
<dbReference type="Proteomes" id="UP001597479">
    <property type="component" value="Unassembled WGS sequence"/>
</dbReference>
<reference evidence="10" key="1">
    <citation type="journal article" date="2019" name="Int. J. Syst. Evol. Microbiol.">
        <title>The Global Catalogue of Microorganisms (GCM) 10K type strain sequencing project: providing services to taxonomists for standard genome sequencing and annotation.</title>
        <authorList>
            <consortium name="The Broad Institute Genomics Platform"/>
            <consortium name="The Broad Institute Genome Sequencing Center for Infectious Disease"/>
            <person name="Wu L."/>
            <person name="Ma J."/>
        </authorList>
    </citation>
    <scope>NUCLEOTIDE SEQUENCE [LARGE SCALE GENOMIC DNA]</scope>
    <source>
        <strain evidence="10">CCM 7044</strain>
    </source>
</reference>
<feature type="domain" description="Alpha-L-rhamnosidase six-hairpin glycosidase" evidence="7">
    <location>
        <begin position="434"/>
        <end position="781"/>
    </location>
</feature>
<dbReference type="Pfam" id="PF17389">
    <property type="entry name" value="Bac_rhamnosid6H"/>
    <property type="match status" value="1"/>
</dbReference>
<protein>
    <recommendedName>
        <fullName evidence="2">alpha-L-rhamnosidase</fullName>
        <ecNumber evidence="2">3.2.1.40</ecNumber>
    </recommendedName>
</protein>
<comment type="caution">
    <text evidence="9">The sequence shown here is derived from an EMBL/GenBank/DDBJ whole genome shotgun (WGS) entry which is preliminary data.</text>
</comment>
<evidence type="ECO:0000256" key="4">
    <source>
        <dbReference type="SAM" id="MobiDB-lite"/>
    </source>
</evidence>
<feature type="compositionally biased region" description="Polar residues" evidence="4">
    <location>
        <begin position="1"/>
        <end position="11"/>
    </location>
</feature>
<dbReference type="Gene3D" id="2.60.120.260">
    <property type="entry name" value="Galactose-binding domain-like"/>
    <property type="match status" value="2"/>
</dbReference>
<sequence>MNNDSPSTTAVSRVRVERRTDGDFADTPNPRLSWTVESAVPGWWQAGAEVRLDGGQAGERVARLDTDESRFVAWPFEPLRPHARHTLQVRVTGVDGGTSPWSEPVTVHAVFLADGEWAAPFVGLAPAQDGAAGPAAPGLLRTELDLGADVARATLYASAHGVYQVEINGQDVDDALLKPGWTAYQHRLVHEATDVTALLRAGANAVGVRLAGGWWTERYGFHGAARTFYGERPAVAVQLHVELADGTTSVLTTGPDWRGAAVGPVVASGIYAGERIDARRALPGWSGPGFDDSAWPRVDVHPSDVVPEPAIAEPVRRVDELAVQDVITTPSGRTVLDFGQNLVGRLQVRVTGERGQVVTLRHAEVLEDGELGVRPLRLAAATDQLVLSGEEDVFEPEFTFHGFRYAEIDGWPGELDLSTARAAVTAVVISSDMRRTGWFECSDERVDRLHENVVWGMRGNFVSLPTDCPQRDERLGWTGDIQVFGPTASYLYDSDAFLASWLRDVAAEQAARDGVCPIVVPMVLPFGAKPAAAWGDAATVVPTTLLERFADRRALAEQYPSMRAWADVLVGLAGDRLLWEGMFQFGDWLDPDAPPDDPAGAKTDPDIVASAYVVRSLQLVTAAARELGDPEAAGTYGDLAERARLAWVREYTTPAGRVVSDAQTAYALAITFDLVDAATRATMGDRLAWLVRRAGYRIGTGFVGTPIIQDALTSTGHADVAGRLLLQTGVPSWLYAVTMGATTVWERWDSMLPDGSINPGEMTSFNHYAFGAVADWLHRTVAGLAPDAPGYRRLRVAPVPIAGLDHASARYETAYGTAEAGWAAHGGQIVVHAVVPANTSAVIVLPGTVDGEIQVGSGRHEWTVPDPRQQAVPQPVTLASTLGEIADDPEAYAVVLDAVDALAGKWDGNLRSLQEWTDQRTLGDELVRLPPAAPERLRTVLDELNSRRAAPAAR</sequence>
<name>A0ABW5VZC2_9MICO</name>
<keyword evidence="3 9" id="KW-0378">Hydrolase</keyword>
<dbReference type="Gene3D" id="2.60.420.10">
    <property type="entry name" value="Maltose phosphorylase, domain 3"/>
    <property type="match status" value="1"/>
</dbReference>
<dbReference type="GO" id="GO:0016787">
    <property type="term" value="F:hydrolase activity"/>
    <property type="evidence" value="ECO:0007669"/>
    <property type="project" value="UniProtKB-KW"/>
</dbReference>
<dbReference type="EMBL" id="JBHUOG010000002">
    <property type="protein sequence ID" value="MFD2795476.1"/>
    <property type="molecule type" value="Genomic_DNA"/>
</dbReference>
<dbReference type="Pfam" id="PF25788">
    <property type="entry name" value="Ig_Rha78A_N"/>
    <property type="match status" value="1"/>
</dbReference>
<dbReference type="InterPro" id="IPR008928">
    <property type="entry name" value="6-hairpin_glycosidase_sf"/>
</dbReference>
<dbReference type="EC" id="3.2.1.40" evidence="2"/>
<dbReference type="Pfam" id="PF08531">
    <property type="entry name" value="Bac_rhamnosid_N"/>
    <property type="match status" value="1"/>
</dbReference>
<dbReference type="InterPro" id="IPR016007">
    <property type="entry name" value="Alpha_rhamnosid"/>
</dbReference>
<dbReference type="InterPro" id="IPR035396">
    <property type="entry name" value="Bac_rhamnosid6H"/>
</dbReference>
<dbReference type="InterPro" id="IPR012341">
    <property type="entry name" value="6hp_glycosidase-like_sf"/>
</dbReference>
<proteinExistence type="predicted"/>
<evidence type="ECO:0000259" key="8">
    <source>
        <dbReference type="Pfam" id="PF17390"/>
    </source>
</evidence>
<evidence type="ECO:0000259" key="6">
    <source>
        <dbReference type="Pfam" id="PF08531"/>
    </source>
</evidence>
<dbReference type="InterPro" id="IPR013737">
    <property type="entry name" value="Bac_rhamnosid_N"/>
</dbReference>
<accession>A0ABW5VZC2</accession>
<dbReference type="RefSeq" id="WP_377185592.1">
    <property type="nucleotide sequence ID" value="NZ_JBHUOG010000002.1"/>
</dbReference>
<dbReference type="Gene3D" id="2.60.40.10">
    <property type="entry name" value="Immunoglobulins"/>
    <property type="match status" value="1"/>
</dbReference>
<organism evidence="9 10">
    <name type="scientific">Promicromonospora vindobonensis</name>
    <dbReference type="NCBI Taxonomy" id="195748"/>
    <lineage>
        <taxon>Bacteria</taxon>
        <taxon>Bacillati</taxon>
        <taxon>Actinomycetota</taxon>
        <taxon>Actinomycetes</taxon>
        <taxon>Micrococcales</taxon>
        <taxon>Promicromonosporaceae</taxon>
        <taxon>Promicromonospora</taxon>
    </lineage>
</organism>
<dbReference type="InterPro" id="IPR008902">
    <property type="entry name" value="Rhamnosid_concanavalin"/>
</dbReference>
<feature type="region of interest" description="Disordered" evidence="4">
    <location>
        <begin position="1"/>
        <end position="32"/>
    </location>
</feature>